<comment type="catalytic activity">
    <reaction evidence="11">
        <text>apo-[peptidyl-carrier protein] + CoA = holo-[peptidyl-carrier protein] + adenosine 3',5'-bisphosphate + H(+)</text>
        <dbReference type="Rhea" id="RHEA:46228"/>
        <dbReference type="Rhea" id="RHEA-COMP:11479"/>
        <dbReference type="Rhea" id="RHEA-COMP:11480"/>
        <dbReference type="ChEBI" id="CHEBI:15378"/>
        <dbReference type="ChEBI" id="CHEBI:29999"/>
        <dbReference type="ChEBI" id="CHEBI:57287"/>
        <dbReference type="ChEBI" id="CHEBI:58343"/>
        <dbReference type="ChEBI" id="CHEBI:64479"/>
    </reaction>
</comment>
<dbReference type="InterPro" id="IPR037143">
    <property type="entry name" value="4-PPantetheinyl_Trfase_dom_sf"/>
</dbReference>
<evidence type="ECO:0000313" key="15">
    <source>
        <dbReference type="Proteomes" id="UP001269375"/>
    </source>
</evidence>
<organism evidence="14 15">
    <name type="scientific">Larsenimonas suaedae</name>
    <dbReference type="NCBI Taxonomy" id="1851019"/>
    <lineage>
        <taxon>Bacteria</taxon>
        <taxon>Pseudomonadati</taxon>
        <taxon>Pseudomonadota</taxon>
        <taxon>Gammaproteobacteria</taxon>
        <taxon>Oceanospirillales</taxon>
        <taxon>Halomonadaceae</taxon>
        <taxon>Larsenimonas</taxon>
    </lineage>
</organism>
<dbReference type="EMBL" id="JARWAO010000002">
    <property type="protein sequence ID" value="MDR5895360.1"/>
    <property type="molecule type" value="Genomic_DNA"/>
</dbReference>
<dbReference type="InterPro" id="IPR003542">
    <property type="entry name" value="Enbac_synth_compD-like"/>
</dbReference>
<evidence type="ECO:0000256" key="1">
    <source>
        <dbReference type="ARBA" id="ARBA00003937"/>
    </source>
</evidence>
<evidence type="ECO:0000256" key="11">
    <source>
        <dbReference type="ARBA" id="ARBA00049191"/>
    </source>
</evidence>
<name>A0ABU1GU37_9GAMM</name>
<dbReference type="InterPro" id="IPR008278">
    <property type="entry name" value="4-PPantetheinyl_Trfase_dom"/>
</dbReference>
<evidence type="ECO:0000256" key="5">
    <source>
        <dbReference type="ARBA" id="ARBA00019087"/>
    </source>
</evidence>
<keyword evidence="6 14" id="KW-0808">Transferase</keyword>
<keyword evidence="15" id="KW-1185">Reference proteome</keyword>
<proteinExistence type="inferred from homology"/>
<evidence type="ECO:0000256" key="6">
    <source>
        <dbReference type="ARBA" id="ARBA00022679"/>
    </source>
</evidence>
<dbReference type="InterPro" id="IPR041354">
    <property type="entry name" value="4PPT_N"/>
</dbReference>
<dbReference type="GO" id="GO:0016740">
    <property type="term" value="F:transferase activity"/>
    <property type="evidence" value="ECO:0007669"/>
    <property type="project" value="UniProtKB-KW"/>
</dbReference>
<dbReference type="Pfam" id="PF01648">
    <property type="entry name" value="ACPS"/>
    <property type="match status" value="1"/>
</dbReference>
<evidence type="ECO:0000259" key="12">
    <source>
        <dbReference type="Pfam" id="PF01648"/>
    </source>
</evidence>
<comment type="pathway">
    <text evidence="2">Siderophore biosynthesis; enterobactin biosynthesis.</text>
</comment>
<dbReference type="PANTHER" id="PTHR38096:SF1">
    <property type="entry name" value="ENTEROBACTIN SYNTHASE COMPONENT D"/>
    <property type="match status" value="1"/>
</dbReference>
<gene>
    <name evidence="14" type="ORF">QC825_04625</name>
</gene>
<evidence type="ECO:0000313" key="14">
    <source>
        <dbReference type="EMBL" id="MDR5895360.1"/>
    </source>
</evidence>
<comment type="catalytic activity">
    <reaction evidence="10">
        <text>apo-[aryl-carrier protein] + CoA = holo-[aryl-carrier protein] + adenosine 3',5'-bisphosphate + H(+)</text>
        <dbReference type="Rhea" id="RHEA:48404"/>
        <dbReference type="Rhea" id="RHEA-COMP:15903"/>
        <dbReference type="Rhea" id="RHEA-COMP:17557"/>
        <dbReference type="ChEBI" id="CHEBI:15378"/>
        <dbReference type="ChEBI" id="CHEBI:29999"/>
        <dbReference type="ChEBI" id="CHEBI:57287"/>
        <dbReference type="ChEBI" id="CHEBI:58343"/>
        <dbReference type="ChEBI" id="CHEBI:64479"/>
    </reaction>
</comment>
<evidence type="ECO:0000256" key="4">
    <source>
        <dbReference type="ARBA" id="ARBA00011503"/>
    </source>
</evidence>
<dbReference type="PANTHER" id="PTHR38096">
    <property type="entry name" value="ENTEROBACTIN SYNTHASE COMPONENT D"/>
    <property type="match status" value="1"/>
</dbReference>
<comment type="function">
    <text evidence="1">Involved in the biosynthesis of the siderophore enterobactin (enterochelin), which is a macrocyclic trimeric lactone of N-(2,3-dihydroxybenzoyl)-serine. The serine trilactone serves as a scaffolding for the three catechol functionalities that provide hexadentate coordination for the tightly ligated iron(2+) atoms. Plays an essential role in the assembly of the enterobactin by catalyzing the transfer of the 4'-phosphopantetheine (Ppant) moiety from coenzyme A to the apo-domains of both EntB (ArCP domain) and EntF (PCP domain) to yield their holo-forms which make them competent for the activation of 2,3-dihydroxybenzoate (DHB) and L-serine, respectively.</text>
</comment>
<evidence type="ECO:0000256" key="8">
    <source>
        <dbReference type="ARBA" id="ARBA00029894"/>
    </source>
</evidence>
<evidence type="ECO:0000256" key="10">
    <source>
        <dbReference type="ARBA" id="ARBA00049176"/>
    </source>
</evidence>
<dbReference type="SUPFAM" id="SSF56214">
    <property type="entry name" value="4'-phosphopantetheinyl transferase"/>
    <property type="match status" value="1"/>
</dbReference>
<dbReference type="RefSeq" id="WP_251591028.1">
    <property type="nucleotide sequence ID" value="NZ_JAMLJI010000001.1"/>
</dbReference>
<evidence type="ECO:0000256" key="2">
    <source>
        <dbReference type="ARBA" id="ARBA00004993"/>
    </source>
</evidence>
<comment type="similarity">
    <text evidence="3">Belongs to the P-Pant transferase superfamily. EntD family.</text>
</comment>
<accession>A0ABU1GU37</accession>
<dbReference type="Pfam" id="PF17837">
    <property type="entry name" value="4PPT_N"/>
    <property type="match status" value="1"/>
</dbReference>
<feature type="domain" description="4'-phosphopantetheinyl transferase N-terminal" evidence="13">
    <location>
        <begin position="49"/>
        <end position="113"/>
    </location>
</feature>
<evidence type="ECO:0000256" key="3">
    <source>
        <dbReference type="ARBA" id="ARBA00008342"/>
    </source>
</evidence>
<sequence>MKTGSFAPTLTHARLPPALSGTGLLVTTWFERDEFSVEAFDRHGVHVPQALQRAAVKRQAEYLAGRLCVRQALVDLGCTPAFPFMLESDGRRPCWPAGFTGALTHSPMLAGAWMAHSNQVLALGLDAEPIMPTARADRLAPAIVSETERVWLARHSGLDQATALTLVFSAKESLFKALNPITGVAFYFHDAELTCLCLDTQEIRLKLLTSLSSEWPAGREVTLYWQYQRDHLLTFLALPA</sequence>
<keyword evidence="7" id="KW-0259">Enterobactin biosynthesis</keyword>
<dbReference type="Gene3D" id="3.90.470.20">
    <property type="entry name" value="4'-phosphopantetheinyl transferase domain"/>
    <property type="match status" value="1"/>
</dbReference>
<evidence type="ECO:0000256" key="9">
    <source>
        <dbReference type="ARBA" id="ARBA00031996"/>
    </source>
</evidence>
<evidence type="ECO:0000256" key="7">
    <source>
        <dbReference type="ARBA" id="ARBA00023191"/>
    </source>
</evidence>
<protein>
    <recommendedName>
        <fullName evidence="5">Enterobactin synthase component D</fullName>
    </recommendedName>
    <alternativeName>
        <fullName evidence="8">4'-phosphopantetheinyl transferase EntD</fullName>
    </alternativeName>
    <alternativeName>
        <fullName evidence="9">Enterochelin synthase D</fullName>
    </alternativeName>
</protein>
<feature type="domain" description="4'-phosphopantetheinyl transferase" evidence="12">
    <location>
        <begin position="123"/>
        <end position="213"/>
    </location>
</feature>
<comment type="caution">
    <text evidence="14">The sequence shown here is derived from an EMBL/GenBank/DDBJ whole genome shotgun (WGS) entry which is preliminary data.</text>
</comment>
<comment type="subunit">
    <text evidence="4">EntB, EntD, EntE, and EntF form a multienzyme complex called enterobactin synthase.</text>
</comment>
<dbReference type="PRINTS" id="PR01399">
    <property type="entry name" value="ENTSNTHTASED"/>
</dbReference>
<dbReference type="Proteomes" id="UP001269375">
    <property type="component" value="Unassembled WGS sequence"/>
</dbReference>
<evidence type="ECO:0000259" key="13">
    <source>
        <dbReference type="Pfam" id="PF17837"/>
    </source>
</evidence>
<reference evidence="14 15" key="1">
    <citation type="submission" date="2023-04" db="EMBL/GenBank/DDBJ databases">
        <title>A long-awaited taxogenomic arrangement of the family Halomonadaceae.</title>
        <authorList>
            <person name="De La Haba R."/>
            <person name="Chuvochina M."/>
            <person name="Wittouck S."/>
            <person name="Arahal D.R."/>
            <person name="Sanchez-Porro C."/>
            <person name="Hugenholtz P."/>
            <person name="Ventosa A."/>
        </authorList>
    </citation>
    <scope>NUCLEOTIDE SEQUENCE [LARGE SCALE GENOMIC DNA]</scope>
    <source>
        <strain evidence="14 15">DSM 22428</strain>
    </source>
</reference>